<accession>A0A5A7QGB7</accession>
<proteinExistence type="predicted"/>
<dbReference type="EMBL" id="BKCP01006848">
    <property type="protein sequence ID" value="GER44230.1"/>
    <property type="molecule type" value="Genomic_DNA"/>
</dbReference>
<feature type="compositionally biased region" description="Low complexity" evidence="1">
    <location>
        <begin position="65"/>
        <end position="91"/>
    </location>
</feature>
<evidence type="ECO:0000313" key="2">
    <source>
        <dbReference type="EMBL" id="GER44230.1"/>
    </source>
</evidence>
<reference evidence="3" key="1">
    <citation type="journal article" date="2019" name="Curr. Biol.">
        <title>Genome Sequence of Striga asiatica Provides Insight into the Evolution of Plant Parasitism.</title>
        <authorList>
            <person name="Yoshida S."/>
            <person name="Kim S."/>
            <person name="Wafula E.K."/>
            <person name="Tanskanen J."/>
            <person name="Kim Y.M."/>
            <person name="Honaas L."/>
            <person name="Yang Z."/>
            <person name="Spallek T."/>
            <person name="Conn C.E."/>
            <person name="Ichihashi Y."/>
            <person name="Cheong K."/>
            <person name="Cui S."/>
            <person name="Der J.P."/>
            <person name="Gundlach H."/>
            <person name="Jiao Y."/>
            <person name="Hori C."/>
            <person name="Ishida J.K."/>
            <person name="Kasahara H."/>
            <person name="Kiba T."/>
            <person name="Kim M.S."/>
            <person name="Koo N."/>
            <person name="Laohavisit A."/>
            <person name="Lee Y.H."/>
            <person name="Lumba S."/>
            <person name="McCourt P."/>
            <person name="Mortimer J.C."/>
            <person name="Mutuku J.M."/>
            <person name="Nomura T."/>
            <person name="Sasaki-Sekimoto Y."/>
            <person name="Seto Y."/>
            <person name="Wang Y."/>
            <person name="Wakatake T."/>
            <person name="Sakakibara H."/>
            <person name="Demura T."/>
            <person name="Yamaguchi S."/>
            <person name="Yoneyama K."/>
            <person name="Manabe R.I."/>
            <person name="Nelson D.C."/>
            <person name="Schulman A.H."/>
            <person name="Timko M.P."/>
            <person name="dePamphilis C.W."/>
            <person name="Choi D."/>
            <person name="Shirasu K."/>
        </authorList>
    </citation>
    <scope>NUCLEOTIDE SEQUENCE [LARGE SCALE GENOMIC DNA]</scope>
    <source>
        <strain evidence="3">cv. UVA1</strain>
    </source>
</reference>
<name>A0A5A7QGB7_STRAF</name>
<comment type="caution">
    <text evidence="2">The sequence shown here is derived from an EMBL/GenBank/DDBJ whole genome shotgun (WGS) entry which is preliminary data.</text>
</comment>
<feature type="region of interest" description="Disordered" evidence="1">
    <location>
        <begin position="160"/>
        <end position="253"/>
    </location>
</feature>
<sequence>MTCATQVRCSSQVNTSGRRRFISPSTCRSSLLPPIPSPCLHTRASAQPSPPQHATAGRRSPLPAKTSPPSKPAETPSPSEPAETPSPKPSARQSTNRTTAAPPFHRPTAVFRRHLHSLRRHSTRHRLSDRHDLRDSGPLLVASEHLRPPPFHFVRQHRGSIPTLKSPSTCRSSLLPPIPSPCLHTRASAQPSPPQHATAGRRSPLPAKTSPPSKPAETPSPSEPAETPSPKPSARQSTNRTTAAPPFHRPTAVFRRHLHSLRRHSTRHRLSDRHDLRDSGPLLVASEHLRPPPFHFVRQHRGSIPTLKRLPRLATTTGECRLCEGTSSLAALPSSTHSHDGAAVGPKICWNEKTEHRDVSLSAAVESRRLRPPPRPIVPVSHLNASPPRRLASICRRGEPVPSEMMAATGYVDDD</sequence>
<dbReference type="PRINTS" id="PR01217">
    <property type="entry name" value="PRICHEXTENSN"/>
</dbReference>
<evidence type="ECO:0000256" key="1">
    <source>
        <dbReference type="SAM" id="MobiDB-lite"/>
    </source>
</evidence>
<gene>
    <name evidence="2" type="ORF">STAS_21130</name>
</gene>
<organism evidence="2 3">
    <name type="scientific">Striga asiatica</name>
    <name type="common">Asiatic witchweed</name>
    <name type="synonym">Buchnera asiatica</name>
    <dbReference type="NCBI Taxonomy" id="4170"/>
    <lineage>
        <taxon>Eukaryota</taxon>
        <taxon>Viridiplantae</taxon>
        <taxon>Streptophyta</taxon>
        <taxon>Embryophyta</taxon>
        <taxon>Tracheophyta</taxon>
        <taxon>Spermatophyta</taxon>
        <taxon>Magnoliopsida</taxon>
        <taxon>eudicotyledons</taxon>
        <taxon>Gunneridae</taxon>
        <taxon>Pentapetalae</taxon>
        <taxon>asterids</taxon>
        <taxon>lamiids</taxon>
        <taxon>Lamiales</taxon>
        <taxon>Orobanchaceae</taxon>
        <taxon>Buchnereae</taxon>
        <taxon>Striga</taxon>
    </lineage>
</organism>
<evidence type="ECO:0000313" key="3">
    <source>
        <dbReference type="Proteomes" id="UP000325081"/>
    </source>
</evidence>
<feature type="region of interest" description="Disordered" evidence="1">
    <location>
        <begin position="23"/>
        <end position="110"/>
    </location>
</feature>
<feature type="compositionally biased region" description="Low complexity" evidence="1">
    <location>
        <begin position="208"/>
        <end position="234"/>
    </location>
</feature>
<protein>
    <submittedName>
        <fullName evidence="2">Hydroxyproline-rich glycoprotein family protein</fullName>
    </submittedName>
</protein>
<keyword evidence="3" id="KW-1185">Reference proteome</keyword>
<dbReference type="AlphaFoldDB" id="A0A5A7QGB7"/>
<dbReference type="Proteomes" id="UP000325081">
    <property type="component" value="Unassembled WGS sequence"/>
</dbReference>